<keyword evidence="3" id="KW-1185">Reference proteome</keyword>
<keyword evidence="1" id="KW-0812">Transmembrane</keyword>
<keyword evidence="1" id="KW-0472">Membrane</keyword>
<keyword evidence="1" id="KW-1133">Transmembrane helix</keyword>
<protein>
    <submittedName>
        <fullName evidence="2">Uncharacterized protein</fullName>
    </submittedName>
</protein>
<dbReference type="EMBL" id="QFXC01000011">
    <property type="protein sequence ID" value="RDH82831.1"/>
    <property type="molecule type" value="Genomic_DNA"/>
</dbReference>
<name>A0A370DD74_9GAMM</name>
<sequence>MRIISTCLLILITVFVFVKNTSASTYSFELGGWSDGGQLSGQFETSFGAELNTYITTPEIISFEATYTGLYTFDFDINDLVYFGYPSPGGASFQLGTERNTGGSYIGDPFSFTLNSFVAYYENTEFSYTNENAVIREISAVPLPPSIILFFSGLIGFCGFLRQRN</sequence>
<feature type="transmembrane region" description="Helical" evidence="1">
    <location>
        <begin position="143"/>
        <end position="161"/>
    </location>
</feature>
<comment type="caution">
    <text evidence="2">The sequence shown here is derived from an EMBL/GenBank/DDBJ whole genome shotgun (WGS) entry which is preliminary data.</text>
</comment>
<gene>
    <name evidence="2" type="ORF">DIZ80_11200</name>
</gene>
<reference evidence="2 3" key="1">
    <citation type="journal article" date="2018" name="ISME J.">
        <title>Endosymbiont genomes yield clues of tubeworm success.</title>
        <authorList>
            <person name="Li Y."/>
            <person name="Liles M.R."/>
            <person name="Halanych K.M."/>
        </authorList>
    </citation>
    <scope>NUCLEOTIDE SEQUENCE [LARGE SCALE GENOMIC DNA]</scope>
    <source>
        <strain evidence="2">A1464</strain>
    </source>
</reference>
<dbReference type="Proteomes" id="UP000254266">
    <property type="component" value="Unassembled WGS sequence"/>
</dbReference>
<organism evidence="2 3">
    <name type="scientific">endosymbiont of Galathealinum brachiosum</name>
    <dbReference type="NCBI Taxonomy" id="2200906"/>
    <lineage>
        <taxon>Bacteria</taxon>
        <taxon>Pseudomonadati</taxon>
        <taxon>Pseudomonadota</taxon>
        <taxon>Gammaproteobacteria</taxon>
        <taxon>sulfur-oxidizing symbionts</taxon>
    </lineage>
</organism>
<proteinExistence type="predicted"/>
<accession>A0A370DD74</accession>
<evidence type="ECO:0000313" key="2">
    <source>
        <dbReference type="EMBL" id="RDH82831.1"/>
    </source>
</evidence>
<evidence type="ECO:0000313" key="3">
    <source>
        <dbReference type="Proteomes" id="UP000254266"/>
    </source>
</evidence>
<dbReference type="AlphaFoldDB" id="A0A370DD74"/>
<evidence type="ECO:0000256" key="1">
    <source>
        <dbReference type="SAM" id="Phobius"/>
    </source>
</evidence>